<evidence type="ECO:0000256" key="1">
    <source>
        <dbReference type="SAM" id="MobiDB-lite"/>
    </source>
</evidence>
<feature type="region of interest" description="Disordered" evidence="1">
    <location>
        <begin position="300"/>
        <end position="353"/>
    </location>
</feature>
<organism evidence="2 3">
    <name type="scientific">Amylocarpus encephaloides</name>
    <dbReference type="NCBI Taxonomy" id="45428"/>
    <lineage>
        <taxon>Eukaryota</taxon>
        <taxon>Fungi</taxon>
        <taxon>Dikarya</taxon>
        <taxon>Ascomycota</taxon>
        <taxon>Pezizomycotina</taxon>
        <taxon>Leotiomycetes</taxon>
        <taxon>Helotiales</taxon>
        <taxon>Helotiales incertae sedis</taxon>
        <taxon>Amylocarpus</taxon>
    </lineage>
</organism>
<feature type="region of interest" description="Disordered" evidence="1">
    <location>
        <begin position="143"/>
        <end position="177"/>
    </location>
</feature>
<feature type="compositionally biased region" description="Low complexity" evidence="1">
    <location>
        <begin position="300"/>
        <end position="312"/>
    </location>
</feature>
<dbReference type="AlphaFoldDB" id="A0A9P8C0X6"/>
<evidence type="ECO:0000313" key="3">
    <source>
        <dbReference type="Proteomes" id="UP000824998"/>
    </source>
</evidence>
<dbReference type="PANTHER" id="PTHR40625">
    <property type="entry name" value="GTP-BINDING PROTEIN ESDC-RELATED"/>
    <property type="match status" value="1"/>
</dbReference>
<dbReference type="PANTHER" id="PTHR40625:SF1">
    <property type="entry name" value="AMP-ACTIVATED PROTEIN KINASE GLYCOGEN-BINDING DOMAIN-CONTAINING PROTEIN"/>
    <property type="match status" value="1"/>
</dbReference>
<evidence type="ECO:0000313" key="2">
    <source>
        <dbReference type="EMBL" id="KAG9229724.1"/>
    </source>
</evidence>
<sequence length="422" mass="45742">MDTALITFMVQTSPYTQSAHLIGSWDNFSKHYPMERDSKRARGQWRGCHAFTDIICDGDGANSPKRTGGLKMGSTYYYYYELDNGIEVHDPTLPFTTSCPYLPGQPVNFLSVPTEVQPLRYRRASMSSMANGDVKTMNPANKFVAPRPSPPTPMTTARATTSPTFPPQKRLARSVSPKSDKLWSARSLFGLRSPPANSTPDSSARNPASVIIPDEIIDEGEDDDNFASQTNFAALQDAGVFTPLSPPPSALRSPPTRAAIVGKTSKPLPELPDETLMPQPLRLRAIVSPADLPRSHFSVSSMGTSISSSSASQFNDLHPSESTDEGGLIGDSESGDEFMYSPISETSDGRDFTGYSLPEDQCSSERTLQKTSYSQLTSPTSRQIFGGIADISSRAEADLGKMSELEELLGDIGYLGDVIVGK</sequence>
<gene>
    <name evidence="2" type="ORF">BJ875DRAFT_386758</name>
</gene>
<accession>A0A9P8C0X6</accession>
<comment type="caution">
    <text evidence="2">The sequence shown here is derived from an EMBL/GenBank/DDBJ whole genome shotgun (WGS) entry which is preliminary data.</text>
</comment>
<dbReference type="Proteomes" id="UP000824998">
    <property type="component" value="Unassembled WGS sequence"/>
</dbReference>
<protein>
    <submittedName>
        <fullName evidence="2">Uncharacterized protein</fullName>
    </submittedName>
</protein>
<feature type="compositionally biased region" description="Low complexity" evidence="1">
    <location>
        <begin position="154"/>
        <end position="163"/>
    </location>
</feature>
<reference evidence="2" key="1">
    <citation type="journal article" date="2021" name="IMA Fungus">
        <title>Genomic characterization of three marine fungi, including Emericellopsis atlantica sp. nov. with signatures of a generalist lifestyle and marine biomass degradation.</title>
        <authorList>
            <person name="Hagestad O.C."/>
            <person name="Hou L."/>
            <person name="Andersen J.H."/>
            <person name="Hansen E.H."/>
            <person name="Altermark B."/>
            <person name="Li C."/>
            <person name="Kuhnert E."/>
            <person name="Cox R.J."/>
            <person name="Crous P.W."/>
            <person name="Spatafora J.W."/>
            <person name="Lail K."/>
            <person name="Amirebrahimi M."/>
            <person name="Lipzen A."/>
            <person name="Pangilinan J."/>
            <person name="Andreopoulos W."/>
            <person name="Hayes R.D."/>
            <person name="Ng V."/>
            <person name="Grigoriev I.V."/>
            <person name="Jackson S.A."/>
            <person name="Sutton T.D.S."/>
            <person name="Dobson A.D.W."/>
            <person name="Rama T."/>
        </authorList>
    </citation>
    <scope>NUCLEOTIDE SEQUENCE</scope>
    <source>
        <strain evidence="2">TRa018bII</strain>
    </source>
</reference>
<dbReference type="OrthoDB" id="5422351at2759"/>
<proteinExistence type="predicted"/>
<keyword evidence="3" id="KW-1185">Reference proteome</keyword>
<name>A0A9P8C0X6_9HELO</name>
<dbReference type="EMBL" id="MU251737">
    <property type="protein sequence ID" value="KAG9229724.1"/>
    <property type="molecule type" value="Genomic_DNA"/>
</dbReference>